<comment type="caution">
    <text evidence="3">The sequence shown here is derived from an EMBL/GenBank/DDBJ whole genome shotgun (WGS) entry which is preliminary data.</text>
</comment>
<accession>A0A4R4K7A8</accession>
<dbReference type="PANTHER" id="PTHR11927:SF9">
    <property type="entry name" value="L-FUCOSYLTRANSFERASE"/>
    <property type="match status" value="1"/>
</dbReference>
<proteinExistence type="predicted"/>
<dbReference type="PANTHER" id="PTHR11927">
    <property type="entry name" value="GALACTOSIDE 2-L-FUCOSYLTRANSFERASE"/>
    <property type="match status" value="1"/>
</dbReference>
<evidence type="ECO:0000256" key="2">
    <source>
        <dbReference type="ARBA" id="ARBA00022679"/>
    </source>
</evidence>
<dbReference type="Proteomes" id="UP000295706">
    <property type="component" value="Unassembled WGS sequence"/>
</dbReference>
<gene>
    <name evidence="3" type="ORF">EZE20_17055</name>
</gene>
<dbReference type="RefSeq" id="WP_132119862.1">
    <property type="nucleotide sequence ID" value="NZ_SMJU01000010.1"/>
</dbReference>
<dbReference type="OrthoDB" id="9794601at2"/>
<protein>
    <submittedName>
        <fullName evidence="3">Alpha-1,2-fucosyltransferase</fullName>
    </submittedName>
</protein>
<evidence type="ECO:0000256" key="1">
    <source>
        <dbReference type="ARBA" id="ARBA00022676"/>
    </source>
</evidence>
<evidence type="ECO:0000313" key="4">
    <source>
        <dbReference type="Proteomes" id="UP000295706"/>
    </source>
</evidence>
<dbReference type="InterPro" id="IPR002516">
    <property type="entry name" value="Glyco_trans_11"/>
</dbReference>
<organism evidence="3 4">
    <name type="scientific">Arundinibacter roseus</name>
    <dbReference type="NCBI Taxonomy" id="2070510"/>
    <lineage>
        <taxon>Bacteria</taxon>
        <taxon>Pseudomonadati</taxon>
        <taxon>Bacteroidota</taxon>
        <taxon>Cytophagia</taxon>
        <taxon>Cytophagales</taxon>
        <taxon>Spirosomataceae</taxon>
        <taxon>Arundinibacter</taxon>
    </lineage>
</organism>
<evidence type="ECO:0000313" key="3">
    <source>
        <dbReference type="EMBL" id="TDB63467.1"/>
    </source>
</evidence>
<keyword evidence="2 3" id="KW-0808">Transferase</keyword>
<keyword evidence="1 3" id="KW-0328">Glycosyltransferase</keyword>
<dbReference type="EMBL" id="SMJU01000010">
    <property type="protein sequence ID" value="TDB63467.1"/>
    <property type="molecule type" value="Genomic_DNA"/>
</dbReference>
<name>A0A4R4K7A8_9BACT</name>
<keyword evidence="4" id="KW-1185">Reference proteome</keyword>
<dbReference type="Pfam" id="PF01531">
    <property type="entry name" value="Glyco_transf_11"/>
    <property type="match status" value="1"/>
</dbReference>
<dbReference type="CDD" id="cd11301">
    <property type="entry name" value="Fut1_Fut2_like"/>
    <property type="match status" value="1"/>
</dbReference>
<sequence length="293" mass="33389">MIVVKLQGGLGNQLFQYATAKAVAMVHQTEVAFDGQFFATSSLQNIHTPRQYELNNVGIAFRKPSLLDQISYEMLANTKIAGKFLRRLRSARIYAENKSNYTSEIFEKTTSNTYLKGFFQSERYFLSIRPILLREILLDYSEAPTYAEQIMSTQAVSLHIRRGDYISLPAAAQFHGICSLDYYSNAIDYIQSKITNPHIYVFSDEIDWAKNKLKASVPLTFVDHANPVSAHTDLSLMHLCKHHILANSTYSWWGAWLNPSPKKIVIAPKIWFADHSAQEFTDDLLPASWIRLA</sequence>
<reference evidence="3 4" key="1">
    <citation type="submission" date="2019-02" db="EMBL/GenBank/DDBJ databases">
        <title>Arundinibacter roseus gen. nov., sp. nov., a new member of the family Cytophagaceae.</title>
        <authorList>
            <person name="Szuroczki S."/>
            <person name="Khayer B."/>
            <person name="Sproer C."/>
            <person name="Toumi M."/>
            <person name="Szabo A."/>
            <person name="Felfoldi T."/>
            <person name="Schumann P."/>
            <person name="Toth E."/>
        </authorList>
    </citation>
    <scope>NUCLEOTIDE SEQUENCE [LARGE SCALE GENOMIC DNA]</scope>
    <source>
        <strain evidence="3 4">DMA-k-7a</strain>
    </source>
</reference>
<dbReference type="GO" id="GO:0016020">
    <property type="term" value="C:membrane"/>
    <property type="evidence" value="ECO:0007669"/>
    <property type="project" value="InterPro"/>
</dbReference>
<dbReference type="GO" id="GO:0005975">
    <property type="term" value="P:carbohydrate metabolic process"/>
    <property type="evidence" value="ECO:0007669"/>
    <property type="project" value="InterPro"/>
</dbReference>
<dbReference type="GO" id="GO:0008107">
    <property type="term" value="F:galactoside 2-alpha-L-fucosyltransferase activity"/>
    <property type="evidence" value="ECO:0007669"/>
    <property type="project" value="InterPro"/>
</dbReference>
<dbReference type="AlphaFoldDB" id="A0A4R4K7A8"/>